<sequence length="80" mass="9096">MVIIVLAVIFYIGLNFMSTPPPTSLTTMFGETRRVYEDTISLVKMVCRINLFQHFLNSPIEPISDLGIDKINVLMFDDAK</sequence>
<evidence type="ECO:0000313" key="3">
    <source>
        <dbReference type="Proteomes" id="UP000323597"/>
    </source>
</evidence>
<feature type="chain" id="PRO_5022903491" evidence="1">
    <location>
        <begin position="18"/>
        <end position="80"/>
    </location>
</feature>
<protein>
    <submittedName>
        <fullName evidence="2">Uncharacterized protein</fullName>
    </submittedName>
</protein>
<dbReference type="EMBL" id="CM017643">
    <property type="protein sequence ID" value="TYJ23188.1"/>
    <property type="molecule type" value="Genomic_DNA"/>
</dbReference>
<evidence type="ECO:0000313" key="2">
    <source>
        <dbReference type="EMBL" id="TYJ23188.1"/>
    </source>
</evidence>
<proteinExistence type="predicted"/>
<evidence type="ECO:0000256" key="1">
    <source>
        <dbReference type="SAM" id="SignalP"/>
    </source>
</evidence>
<gene>
    <name evidence="2" type="ORF">E1A91_A08G174000v1</name>
</gene>
<dbReference type="AlphaFoldDB" id="A0A5D2Y9V4"/>
<dbReference type="Proteomes" id="UP000323597">
    <property type="component" value="Chromosome A08"/>
</dbReference>
<keyword evidence="3" id="KW-1185">Reference proteome</keyword>
<dbReference type="PANTHER" id="PTHR47681">
    <property type="entry name" value="PHOSPHATIDYLINOSITOL N-ACETYLGLUCOSAMINYLTRANSFERASE SUBUNIT P-RELATED"/>
    <property type="match status" value="1"/>
</dbReference>
<accession>A0A5D2Y9V4</accession>
<keyword evidence="1" id="KW-0732">Signal</keyword>
<name>A0A5D2Y9V4_GOSMU</name>
<feature type="signal peptide" evidence="1">
    <location>
        <begin position="1"/>
        <end position="17"/>
    </location>
</feature>
<organism evidence="2 3">
    <name type="scientific">Gossypium mustelinum</name>
    <name type="common">Cotton</name>
    <name type="synonym">Gossypium caicoense</name>
    <dbReference type="NCBI Taxonomy" id="34275"/>
    <lineage>
        <taxon>Eukaryota</taxon>
        <taxon>Viridiplantae</taxon>
        <taxon>Streptophyta</taxon>
        <taxon>Embryophyta</taxon>
        <taxon>Tracheophyta</taxon>
        <taxon>Spermatophyta</taxon>
        <taxon>Magnoliopsida</taxon>
        <taxon>eudicotyledons</taxon>
        <taxon>Gunneridae</taxon>
        <taxon>Pentapetalae</taxon>
        <taxon>rosids</taxon>
        <taxon>malvids</taxon>
        <taxon>Malvales</taxon>
        <taxon>Malvaceae</taxon>
        <taxon>Malvoideae</taxon>
        <taxon>Gossypium</taxon>
    </lineage>
</organism>
<dbReference type="PANTHER" id="PTHR47681:SF3">
    <property type="entry name" value="PHOSPHATIDYLINOSITOL N-ACETYLGLUCOSAMINYLTRANSFERASE SUBUNIT P-RELATED"/>
    <property type="match status" value="1"/>
</dbReference>
<reference evidence="2 3" key="1">
    <citation type="submission" date="2019-07" db="EMBL/GenBank/DDBJ databases">
        <title>WGS assembly of Gossypium mustelinum.</title>
        <authorList>
            <person name="Chen Z.J."/>
            <person name="Sreedasyam A."/>
            <person name="Ando A."/>
            <person name="Song Q."/>
            <person name="De L."/>
            <person name="Hulse-Kemp A."/>
            <person name="Ding M."/>
            <person name="Ye W."/>
            <person name="Kirkbride R."/>
            <person name="Jenkins J."/>
            <person name="Plott C."/>
            <person name="Lovell J."/>
            <person name="Lin Y.-M."/>
            <person name="Vaughn R."/>
            <person name="Liu B."/>
            <person name="Li W."/>
            <person name="Simpson S."/>
            <person name="Scheffler B."/>
            <person name="Saski C."/>
            <person name="Grover C."/>
            <person name="Hu G."/>
            <person name="Conover J."/>
            <person name="Carlson J."/>
            <person name="Shu S."/>
            <person name="Boston L."/>
            <person name="Williams M."/>
            <person name="Peterson D."/>
            <person name="Mcgee K."/>
            <person name="Jones D."/>
            <person name="Wendel J."/>
            <person name="Stelly D."/>
            <person name="Grimwood J."/>
            <person name="Schmutz J."/>
        </authorList>
    </citation>
    <scope>NUCLEOTIDE SEQUENCE [LARGE SCALE GENOMIC DNA]</scope>
    <source>
        <strain evidence="2">1408120.09</strain>
    </source>
</reference>